<organism evidence="1 2">
    <name type="scientific">Vararia minispora EC-137</name>
    <dbReference type="NCBI Taxonomy" id="1314806"/>
    <lineage>
        <taxon>Eukaryota</taxon>
        <taxon>Fungi</taxon>
        <taxon>Dikarya</taxon>
        <taxon>Basidiomycota</taxon>
        <taxon>Agaricomycotina</taxon>
        <taxon>Agaricomycetes</taxon>
        <taxon>Russulales</taxon>
        <taxon>Lachnocladiaceae</taxon>
        <taxon>Vararia</taxon>
    </lineage>
</organism>
<protein>
    <submittedName>
        <fullName evidence="1">RNA polymerase II-associated</fullName>
    </submittedName>
</protein>
<evidence type="ECO:0000313" key="1">
    <source>
        <dbReference type="EMBL" id="KAI0035318.1"/>
    </source>
</evidence>
<gene>
    <name evidence="1" type="ORF">K488DRAFT_83156</name>
</gene>
<comment type="caution">
    <text evidence="1">The sequence shown here is derived from an EMBL/GenBank/DDBJ whole genome shotgun (WGS) entry which is preliminary data.</text>
</comment>
<name>A0ACB8QUZ4_9AGAM</name>
<sequence length="439" mass="48539">MASRKSKVDLLVKVRYQNPLPPPPCPPKFIDIPTDPRRYARPEFLDAIANDAPLPMIVDAECGMPLDLGQWEALWGDSASDAALNPDSQHRPVLDPRDQALLLDPSSSSSHTNGDAPRPSLRGVPATPSNVTWLRKTEYLSRDTAALSRTPTAEAPLRDERPDVSRDAQLRSIATSFTHANDAFDLSTLRHPTKRGVHAEASFEILPDVSIWANEYDLFRFSERPGERGPEMGFLTKHAIAGMQLDDPRLDCAIMRPMASDGEHFLAYYLAPTDTDAEVHRDARADPSGLALQTSDDDAVAFNFVRDYEVVKVEQEVPGEFLLVLDDGGAGVDVPRADGGTERRTPGAYYKNIERKMLLKKKRTEPIERFHNKWSSIRIHHSPPSAEEAQERTDMLAEVLDPEYLHADAEGDPDDEAFGTGALEGEMQGGAGMQVDVEV</sequence>
<dbReference type="EMBL" id="MU273486">
    <property type="protein sequence ID" value="KAI0035318.1"/>
    <property type="molecule type" value="Genomic_DNA"/>
</dbReference>
<reference evidence="1" key="2">
    <citation type="journal article" date="2022" name="New Phytol.">
        <title>Evolutionary transition to the ectomycorrhizal habit in the genomes of a hyperdiverse lineage of mushroom-forming fungi.</title>
        <authorList>
            <person name="Looney B."/>
            <person name="Miyauchi S."/>
            <person name="Morin E."/>
            <person name="Drula E."/>
            <person name="Courty P.E."/>
            <person name="Kohler A."/>
            <person name="Kuo A."/>
            <person name="LaButti K."/>
            <person name="Pangilinan J."/>
            <person name="Lipzen A."/>
            <person name="Riley R."/>
            <person name="Andreopoulos W."/>
            <person name="He G."/>
            <person name="Johnson J."/>
            <person name="Nolan M."/>
            <person name="Tritt A."/>
            <person name="Barry K.W."/>
            <person name="Grigoriev I.V."/>
            <person name="Nagy L.G."/>
            <person name="Hibbett D."/>
            <person name="Henrissat B."/>
            <person name="Matheny P.B."/>
            <person name="Labbe J."/>
            <person name="Martin F.M."/>
        </authorList>
    </citation>
    <scope>NUCLEOTIDE SEQUENCE</scope>
    <source>
        <strain evidence="1">EC-137</strain>
    </source>
</reference>
<accession>A0ACB8QUZ4</accession>
<evidence type="ECO:0000313" key="2">
    <source>
        <dbReference type="Proteomes" id="UP000814128"/>
    </source>
</evidence>
<proteinExistence type="predicted"/>
<dbReference type="Proteomes" id="UP000814128">
    <property type="component" value="Unassembled WGS sequence"/>
</dbReference>
<reference evidence="1" key="1">
    <citation type="submission" date="2021-02" db="EMBL/GenBank/DDBJ databases">
        <authorList>
            <consortium name="DOE Joint Genome Institute"/>
            <person name="Ahrendt S."/>
            <person name="Looney B.P."/>
            <person name="Miyauchi S."/>
            <person name="Morin E."/>
            <person name="Drula E."/>
            <person name="Courty P.E."/>
            <person name="Chicoki N."/>
            <person name="Fauchery L."/>
            <person name="Kohler A."/>
            <person name="Kuo A."/>
            <person name="Labutti K."/>
            <person name="Pangilinan J."/>
            <person name="Lipzen A."/>
            <person name="Riley R."/>
            <person name="Andreopoulos W."/>
            <person name="He G."/>
            <person name="Johnson J."/>
            <person name="Barry K.W."/>
            <person name="Grigoriev I.V."/>
            <person name="Nagy L."/>
            <person name="Hibbett D."/>
            <person name="Henrissat B."/>
            <person name="Matheny P.B."/>
            <person name="Labbe J."/>
            <person name="Martin F."/>
        </authorList>
    </citation>
    <scope>NUCLEOTIDE SEQUENCE</scope>
    <source>
        <strain evidence="1">EC-137</strain>
    </source>
</reference>
<keyword evidence="2" id="KW-1185">Reference proteome</keyword>